<dbReference type="InterPro" id="IPR051685">
    <property type="entry name" value="Ycf3/AcsC/BcsC/TPR_MFPF"/>
</dbReference>
<evidence type="ECO:0000256" key="3">
    <source>
        <dbReference type="PROSITE-ProRule" id="PRU00339"/>
    </source>
</evidence>
<evidence type="ECO:0000256" key="1">
    <source>
        <dbReference type="ARBA" id="ARBA00022737"/>
    </source>
</evidence>
<feature type="repeat" description="TPR" evidence="3">
    <location>
        <begin position="152"/>
        <end position="185"/>
    </location>
</feature>
<feature type="repeat" description="TPR" evidence="3">
    <location>
        <begin position="186"/>
        <end position="219"/>
    </location>
</feature>
<accession>A0A516SIF4</accession>
<dbReference type="PANTHER" id="PTHR44943:SF8">
    <property type="entry name" value="TPR REPEAT-CONTAINING PROTEIN MJ0263"/>
    <property type="match status" value="1"/>
</dbReference>
<dbReference type="RefSeq" id="WP_144279326.1">
    <property type="nucleotide sequence ID" value="NZ_CP041730.1"/>
</dbReference>
<protein>
    <submittedName>
        <fullName evidence="4">Tetratricopeptide repeat protein</fullName>
    </submittedName>
</protein>
<dbReference type="Gene3D" id="1.25.40.10">
    <property type="entry name" value="Tetratricopeptide repeat domain"/>
    <property type="match status" value="1"/>
</dbReference>
<dbReference type="InterPro" id="IPR019734">
    <property type="entry name" value="TPR_rpt"/>
</dbReference>
<keyword evidence="5" id="KW-1185">Reference proteome</keyword>
<dbReference type="SMART" id="SM00028">
    <property type="entry name" value="TPR"/>
    <property type="match status" value="3"/>
</dbReference>
<dbReference type="EMBL" id="CP041730">
    <property type="protein sequence ID" value="QDQ27939.1"/>
    <property type="molecule type" value="Genomic_DNA"/>
</dbReference>
<evidence type="ECO:0000313" key="5">
    <source>
        <dbReference type="Proteomes" id="UP000317550"/>
    </source>
</evidence>
<dbReference type="PROSITE" id="PS50005">
    <property type="entry name" value="TPR"/>
    <property type="match status" value="2"/>
</dbReference>
<dbReference type="Pfam" id="PF13432">
    <property type="entry name" value="TPR_16"/>
    <property type="match status" value="1"/>
</dbReference>
<name>A0A516SIF4_9NEIS</name>
<keyword evidence="1" id="KW-0677">Repeat</keyword>
<evidence type="ECO:0000313" key="4">
    <source>
        <dbReference type="EMBL" id="QDQ27939.1"/>
    </source>
</evidence>
<sequence>MKISLQKIASLFGAIKSNEVPPEADPPATAMESCDATLAAGDIIIQQKDHKGWCAIKILAIDEFEGHSPTAHCLTYEYTAHEPTLATLPSVAIKGWHAPVAANSFAHGWKRIGKQLPSQDEYVGFVEYLKLTDFPRYLEFTKQEATELVSRANTHYRAGCALHDQGKRIEAIQEYEQAIEIFPLFFEAIDNRAFAFMELSLYDRALPCFQQSLRVNPNGVAAFFSQGECLMRLGRLDEAERIFAAGVDRFPDHLENFQRFLGAVQALSKKQ</sequence>
<organism evidence="4 5">
    <name type="scientific">Chitinimonas arctica</name>
    <dbReference type="NCBI Taxonomy" id="2594795"/>
    <lineage>
        <taxon>Bacteria</taxon>
        <taxon>Pseudomonadati</taxon>
        <taxon>Pseudomonadota</taxon>
        <taxon>Betaproteobacteria</taxon>
        <taxon>Neisseriales</taxon>
        <taxon>Chitinibacteraceae</taxon>
        <taxon>Chitinimonas</taxon>
    </lineage>
</organism>
<dbReference type="Pfam" id="PF07719">
    <property type="entry name" value="TPR_2"/>
    <property type="match status" value="1"/>
</dbReference>
<dbReference type="Proteomes" id="UP000317550">
    <property type="component" value="Chromosome"/>
</dbReference>
<dbReference type="InterPro" id="IPR013105">
    <property type="entry name" value="TPR_2"/>
</dbReference>
<dbReference type="KEGG" id="cari:FNU76_17190"/>
<dbReference type="SUPFAM" id="SSF48452">
    <property type="entry name" value="TPR-like"/>
    <property type="match status" value="1"/>
</dbReference>
<keyword evidence="2 3" id="KW-0802">TPR repeat</keyword>
<dbReference type="AlphaFoldDB" id="A0A516SIF4"/>
<gene>
    <name evidence="4" type="ORF">FNU76_17190</name>
</gene>
<evidence type="ECO:0000256" key="2">
    <source>
        <dbReference type="ARBA" id="ARBA00022803"/>
    </source>
</evidence>
<dbReference type="InterPro" id="IPR011990">
    <property type="entry name" value="TPR-like_helical_dom_sf"/>
</dbReference>
<dbReference type="OrthoDB" id="9814944at2"/>
<reference evidence="5" key="1">
    <citation type="submission" date="2019-07" db="EMBL/GenBank/DDBJ databases">
        <title>Chitinimonas sp. nov., isolated from Ny-Alesund, arctica soil.</title>
        <authorList>
            <person name="Xu Q."/>
            <person name="Peng F."/>
        </authorList>
    </citation>
    <scope>NUCLEOTIDE SEQUENCE [LARGE SCALE GENOMIC DNA]</scope>
    <source>
        <strain evidence="5">R3-44</strain>
    </source>
</reference>
<proteinExistence type="predicted"/>
<dbReference type="PANTHER" id="PTHR44943">
    <property type="entry name" value="CELLULOSE SYNTHASE OPERON PROTEIN C"/>
    <property type="match status" value="1"/>
</dbReference>